<keyword evidence="2" id="KW-0489">Methyltransferase</keyword>
<organism evidence="10 11">
    <name type="scientific">Dehalococcoides mccartyi</name>
    <dbReference type="NCBI Taxonomy" id="61435"/>
    <lineage>
        <taxon>Bacteria</taxon>
        <taxon>Bacillati</taxon>
        <taxon>Chloroflexota</taxon>
        <taxon>Dehalococcoidia</taxon>
        <taxon>Dehalococcoidales</taxon>
        <taxon>Dehalococcoidaceae</taxon>
        <taxon>Dehalococcoides</taxon>
    </lineage>
</organism>
<dbReference type="GO" id="GO:0009007">
    <property type="term" value="F:site-specific DNA-methyltransferase (adenine-specific) activity"/>
    <property type="evidence" value="ECO:0007669"/>
    <property type="project" value="UniProtKB-EC"/>
</dbReference>
<dbReference type="SUPFAM" id="SSF53335">
    <property type="entry name" value="S-adenosyl-L-methionine-dependent methyltransferases"/>
    <property type="match status" value="1"/>
</dbReference>
<dbReference type="PRINTS" id="PR00507">
    <property type="entry name" value="N12N6MTFRASE"/>
</dbReference>
<dbReference type="Pfam" id="PF07669">
    <property type="entry name" value="Eco57I"/>
    <property type="match status" value="1"/>
</dbReference>
<dbReference type="InterPro" id="IPR029063">
    <property type="entry name" value="SAM-dependent_MTases_sf"/>
</dbReference>
<proteinExistence type="predicted"/>
<sequence length="751" mass="87384">MGILHKILLILEKIDPEMKLWFKQKFGSIDDALLKQEIVERLEKENWEYIRKLLIIRKSIYGVDIQTIAVEISKLRFFLSLIVDEKIDDKAKYRGVKPLPNLEFKFVAANSLIKLPTPDTNKKALIDFEDTESIKDLAKIRDKYFTSYGADKIKAEQEFSATQKKMFEFYLQNLNQEQRNLIGAVKKINNNVGKTVTQMLSEWEPFTFKQCDWFDSKWMFGVTDNFDIVIGNPPYLRVQGIQQTQPEYMSYYRDNYQSAKGNFDLYALFIERGYQLLNSKGQFAYIVPHKFFQASFGEALRRFLTKRGALREVVRFGSAQVFEESTTYTCLLFLGAEHGSSFDMLEVKTLDRGEEVLQAARTRTKHPDYAFEPYPEPAISQNSKSIEWDFSIGEDKRIVERLQQHSLTLADVTRKIFVGLQTSADKIYVLKILDEYTDSLLCYSNYFEEEVEIERGLVKLFLMGKDVHRYEPAKARNVVIFPYIIRNGRAELMSQGYIRDAFPMGWDYLKQNRQPLGDRENGKMRGDEFYAYIYPKNLAEFETVKIMTPDICGKPEMSIDLSGELYHTTTLYSFAFKPDVQKNPKFFLGLLNSKVIWYFLSVTGTPLRGGYLRFKTEYLKPFPIAESKPEQERAIETLVDYVLYLKSSGEPNKMDQASSLRVMTAYFEQLIDALVYEIYFPEEFSDSGKSPIHLLTQAQLPVLKELKGDKASILRDIFQRLYATDHPVRSMLFFLDSLETVRVIEAKSKMQ</sequence>
<evidence type="ECO:0000313" key="11">
    <source>
        <dbReference type="Proteomes" id="UP000248786"/>
    </source>
</evidence>
<dbReference type="AlphaFoldDB" id="A0A328EN14"/>
<evidence type="ECO:0000256" key="4">
    <source>
        <dbReference type="ARBA" id="ARBA00022691"/>
    </source>
</evidence>
<keyword evidence="3" id="KW-0808">Transferase</keyword>
<protein>
    <recommendedName>
        <fullName evidence="1">site-specific DNA-methyltransferase (adenine-specific)</fullName>
        <ecNumber evidence="1">2.1.1.72</ecNumber>
    </recommendedName>
</protein>
<evidence type="ECO:0000259" key="8">
    <source>
        <dbReference type="Pfam" id="PF07669"/>
    </source>
</evidence>
<evidence type="ECO:0000256" key="6">
    <source>
        <dbReference type="ARBA" id="ARBA00023125"/>
    </source>
</evidence>
<dbReference type="GO" id="GO:0032259">
    <property type="term" value="P:methylation"/>
    <property type="evidence" value="ECO:0007669"/>
    <property type="project" value="UniProtKB-KW"/>
</dbReference>
<keyword evidence="5" id="KW-0680">Restriction system</keyword>
<evidence type="ECO:0000256" key="7">
    <source>
        <dbReference type="ARBA" id="ARBA00047942"/>
    </source>
</evidence>
<dbReference type="PANTHER" id="PTHR33841">
    <property type="entry name" value="DNA METHYLTRANSFERASE YEEA-RELATED"/>
    <property type="match status" value="1"/>
</dbReference>
<keyword evidence="6" id="KW-0238">DNA-binding</keyword>
<dbReference type="GO" id="GO:0009307">
    <property type="term" value="P:DNA restriction-modification system"/>
    <property type="evidence" value="ECO:0007669"/>
    <property type="project" value="UniProtKB-KW"/>
</dbReference>
<gene>
    <name evidence="10" type="ORF">C1G86_1559</name>
</gene>
<dbReference type="PANTHER" id="PTHR33841:SF1">
    <property type="entry name" value="DNA METHYLTRANSFERASE A"/>
    <property type="match status" value="1"/>
</dbReference>
<evidence type="ECO:0000256" key="1">
    <source>
        <dbReference type="ARBA" id="ARBA00011900"/>
    </source>
</evidence>
<dbReference type="EC" id="2.1.1.72" evidence="1"/>
<dbReference type="InterPro" id="IPR025931">
    <property type="entry name" value="TaqI_C"/>
</dbReference>
<dbReference type="GO" id="GO:0003677">
    <property type="term" value="F:DNA binding"/>
    <property type="evidence" value="ECO:0007669"/>
    <property type="project" value="UniProtKB-KW"/>
</dbReference>
<comment type="catalytic activity">
    <reaction evidence="7">
        <text>a 2'-deoxyadenosine in DNA + S-adenosyl-L-methionine = an N(6)-methyl-2'-deoxyadenosine in DNA + S-adenosyl-L-homocysteine + H(+)</text>
        <dbReference type="Rhea" id="RHEA:15197"/>
        <dbReference type="Rhea" id="RHEA-COMP:12418"/>
        <dbReference type="Rhea" id="RHEA-COMP:12419"/>
        <dbReference type="ChEBI" id="CHEBI:15378"/>
        <dbReference type="ChEBI" id="CHEBI:57856"/>
        <dbReference type="ChEBI" id="CHEBI:59789"/>
        <dbReference type="ChEBI" id="CHEBI:90615"/>
        <dbReference type="ChEBI" id="CHEBI:90616"/>
        <dbReference type="EC" id="2.1.1.72"/>
    </reaction>
</comment>
<comment type="caution">
    <text evidence="10">The sequence shown here is derived from an EMBL/GenBank/DDBJ whole genome shotgun (WGS) entry which is preliminary data.</text>
</comment>
<evidence type="ECO:0000256" key="5">
    <source>
        <dbReference type="ARBA" id="ARBA00022747"/>
    </source>
</evidence>
<dbReference type="EMBL" id="QGLD01000018">
    <property type="protein sequence ID" value="RAL70032.1"/>
    <property type="molecule type" value="Genomic_DNA"/>
</dbReference>
<feature type="domain" description="TaqI-like C-terminal specificity" evidence="9">
    <location>
        <begin position="536"/>
        <end position="624"/>
    </location>
</feature>
<dbReference type="Proteomes" id="UP000248786">
    <property type="component" value="Unassembled WGS sequence"/>
</dbReference>
<evidence type="ECO:0000313" key="10">
    <source>
        <dbReference type="EMBL" id="RAL70032.1"/>
    </source>
</evidence>
<dbReference type="Gene3D" id="3.40.50.150">
    <property type="entry name" value="Vaccinia Virus protein VP39"/>
    <property type="match status" value="1"/>
</dbReference>
<dbReference type="Pfam" id="PF12950">
    <property type="entry name" value="TaqI_C"/>
    <property type="match status" value="1"/>
</dbReference>
<evidence type="ECO:0000256" key="3">
    <source>
        <dbReference type="ARBA" id="ARBA00022679"/>
    </source>
</evidence>
<feature type="domain" description="Type II methyltransferase M.TaqI-like" evidence="8">
    <location>
        <begin position="59"/>
        <end position="322"/>
    </location>
</feature>
<dbReference type="InterPro" id="IPR050953">
    <property type="entry name" value="N4_N6_ade-DNA_methylase"/>
</dbReference>
<name>A0A328EN14_9CHLR</name>
<evidence type="ECO:0000256" key="2">
    <source>
        <dbReference type="ARBA" id="ARBA00022603"/>
    </source>
</evidence>
<dbReference type="PROSITE" id="PS00092">
    <property type="entry name" value="N6_MTASE"/>
    <property type="match status" value="1"/>
</dbReference>
<dbReference type="InterPro" id="IPR011639">
    <property type="entry name" value="MethylTrfase_TaqI-like_dom"/>
</dbReference>
<evidence type="ECO:0000259" key="9">
    <source>
        <dbReference type="Pfam" id="PF12950"/>
    </source>
</evidence>
<reference evidence="10 11" key="1">
    <citation type="submission" date="2018-05" db="EMBL/GenBank/DDBJ databases">
        <title>Draft genome sequences of Dehalococcoides mccartyi strains RC and KS.</title>
        <authorList>
            <person name="Higgins S.A."/>
            <person name="Padilla-Crespo E."/>
            <person name="Loeffler F.E."/>
        </authorList>
    </citation>
    <scope>NUCLEOTIDE SEQUENCE [LARGE SCALE GENOMIC DNA]</scope>
    <source>
        <strain evidence="10 11">KS</strain>
    </source>
</reference>
<accession>A0A328EN14</accession>
<dbReference type="InterPro" id="IPR002052">
    <property type="entry name" value="DNA_methylase_N6_adenine_CS"/>
</dbReference>
<keyword evidence="4" id="KW-0949">S-adenosyl-L-methionine</keyword>